<gene>
    <name evidence="1" type="ORF">TNIN_17661</name>
</gene>
<evidence type="ECO:0000313" key="1">
    <source>
        <dbReference type="EMBL" id="GFY44943.1"/>
    </source>
</evidence>
<protein>
    <submittedName>
        <fullName evidence="1">Uncharacterized protein</fullName>
    </submittedName>
</protein>
<sequence length="99" mass="11241">MEPPYPFTINIYPQLYSTSLWFGTTIEGATDVPVFEAVHVKGTRTENSALYLEIILEQTLTAPCKVVHCQIHERLAHNPPIVPSDPMRRVTRPSYVRCS</sequence>
<reference evidence="1" key="1">
    <citation type="submission" date="2020-08" db="EMBL/GenBank/DDBJ databases">
        <title>Multicomponent nature underlies the extraordinary mechanical properties of spider dragline silk.</title>
        <authorList>
            <person name="Kono N."/>
            <person name="Nakamura H."/>
            <person name="Mori M."/>
            <person name="Yoshida Y."/>
            <person name="Ohtoshi R."/>
            <person name="Malay A.D."/>
            <person name="Moran D.A.P."/>
            <person name="Tomita M."/>
            <person name="Numata K."/>
            <person name="Arakawa K."/>
        </authorList>
    </citation>
    <scope>NUCLEOTIDE SEQUENCE</scope>
</reference>
<dbReference type="EMBL" id="BMAV01004487">
    <property type="protein sequence ID" value="GFY44943.1"/>
    <property type="molecule type" value="Genomic_DNA"/>
</dbReference>
<keyword evidence="2" id="KW-1185">Reference proteome</keyword>
<proteinExistence type="predicted"/>
<organism evidence="1 2">
    <name type="scientific">Trichonephila inaurata madagascariensis</name>
    <dbReference type="NCBI Taxonomy" id="2747483"/>
    <lineage>
        <taxon>Eukaryota</taxon>
        <taxon>Metazoa</taxon>
        <taxon>Ecdysozoa</taxon>
        <taxon>Arthropoda</taxon>
        <taxon>Chelicerata</taxon>
        <taxon>Arachnida</taxon>
        <taxon>Araneae</taxon>
        <taxon>Araneomorphae</taxon>
        <taxon>Entelegynae</taxon>
        <taxon>Araneoidea</taxon>
        <taxon>Nephilidae</taxon>
        <taxon>Trichonephila</taxon>
        <taxon>Trichonephila inaurata</taxon>
    </lineage>
</organism>
<accession>A0A8X7BVT4</accession>
<dbReference type="AlphaFoldDB" id="A0A8X7BVT4"/>
<name>A0A8X7BVT4_9ARAC</name>
<evidence type="ECO:0000313" key="2">
    <source>
        <dbReference type="Proteomes" id="UP000886998"/>
    </source>
</evidence>
<comment type="caution">
    <text evidence="1">The sequence shown here is derived from an EMBL/GenBank/DDBJ whole genome shotgun (WGS) entry which is preliminary data.</text>
</comment>
<dbReference type="Proteomes" id="UP000886998">
    <property type="component" value="Unassembled WGS sequence"/>
</dbReference>